<dbReference type="AlphaFoldDB" id="A0A2N9J9X5"/>
<organism evidence="1">
    <name type="scientific">Fagus sylvatica</name>
    <name type="common">Beechnut</name>
    <dbReference type="NCBI Taxonomy" id="28930"/>
    <lineage>
        <taxon>Eukaryota</taxon>
        <taxon>Viridiplantae</taxon>
        <taxon>Streptophyta</taxon>
        <taxon>Embryophyta</taxon>
        <taxon>Tracheophyta</taxon>
        <taxon>Spermatophyta</taxon>
        <taxon>Magnoliopsida</taxon>
        <taxon>eudicotyledons</taxon>
        <taxon>Gunneridae</taxon>
        <taxon>Pentapetalae</taxon>
        <taxon>rosids</taxon>
        <taxon>fabids</taxon>
        <taxon>Fagales</taxon>
        <taxon>Fagaceae</taxon>
        <taxon>Fagus</taxon>
    </lineage>
</organism>
<gene>
    <name evidence="1" type="ORF">FSB_LOCUS61113</name>
</gene>
<protein>
    <submittedName>
        <fullName evidence="1">Uncharacterized protein</fullName>
    </submittedName>
</protein>
<name>A0A2N9J9X5_FAGSY</name>
<dbReference type="EMBL" id="OIVN01006444">
    <property type="protein sequence ID" value="SPD33231.1"/>
    <property type="molecule type" value="Genomic_DNA"/>
</dbReference>
<sequence length="121" mass="13435">MSSATLSSFAPPWAVSKSDLGGNHISFRISFILKIPGYLCNFAQRGLSQIISEGFFPVTVCTMVPLITKDNRVQQGLKLEEWQLYEEGKKRVSKVHGGEGSETINKIALQRKNHCPSVLIK</sequence>
<reference evidence="1" key="1">
    <citation type="submission" date="2018-02" db="EMBL/GenBank/DDBJ databases">
        <authorList>
            <person name="Cohen D.B."/>
            <person name="Kent A.D."/>
        </authorList>
    </citation>
    <scope>NUCLEOTIDE SEQUENCE</scope>
</reference>
<evidence type="ECO:0000313" key="1">
    <source>
        <dbReference type="EMBL" id="SPD33231.1"/>
    </source>
</evidence>
<accession>A0A2N9J9X5</accession>
<proteinExistence type="predicted"/>